<dbReference type="Proteomes" id="UP000190080">
    <property type="component" value="Unassembled WGS sequence"/>
</dbReference>
<proteinExistence type="predicted"/>
<evidence type="ECO:0000313" key="2">
    <source>
        <dbReference type="Proteomes" id="UP000190080"/>
    </source>
</evidence>
<dbReference type="STRING" id="1450648.CLORY_15920"/>
<dbReference type="Gene3D" id="3.30.460.40">
    <property type="match status" value="1"/>
</dbReference>
<sequence length="401" mass="47129">MHSCEKQFIECISAAIRGYKINTICDREVDWLEVFKKAEDHNVKPLVYSSLRNDIYKINDKLFNDVKRYTILASVLQIQHMKQVEKVFKEFNDNKISVIGLKGAALRNLYPRPEFRTMSDLDLLVRKGDIENSEKILLKLGYVRFGITKNHLSFKHKRFLNIDLHWTIDDKRGEGNVSDLENEIWNNTIKMSIGQASFLSLSWEDMLIHLLIHMAGHVVYSGFGIRQMCDVVLVIERKGHLINWESFYNKIRTIRIEKLMVVVFMACKSLFGMEVPEIVNNRIKDENENLNKFINYICLGGVYGRKDFASVYGGKLAFNIYNHNLKYIIITMKQIISQIVKAIFPHIKKIYEEFPYSKRCTVLLPVAWVHYISRHILRAKSIIFFIPMSINRYRLFKYLNL</sequence>
<dbReference type="RefSeq" id="WP_079423057.1">
    <property type="nucleotide sequence ID" value="NZ_MZGV01000013.1"/>
</dbReference>
<evidence type="ECO:0008006" key="3">
    <source>
        <dbReference type="Google" id="ProtNLM"/>
    </source>
</evidence>
<dbReference type="EMBL" id="MZGV01000013">
    <property type="protein sequence ID" value="OPJ62712.1"/>
    <property type="molecule type" value="Genomic_DNA"/>
</dbReference>
<dbReference type="InterPro" id="IPR039498">
    <property type="entry name" value="NTP_transf_5"/>
</dbReference>
<dbReference type="OrthoDB" id="9773927at2"/>
<organism evidence="1 2">
    <name type="scientific">Clostridium oryzae</name>
    <dbReference type="NCBI Taxonomy" id="1450648"/>
    <lineage>
        <taxon>Bacteria</taxon>
        <taxon>Bacillati</taxon>
        <taxon>Bacillota</taxon>
        <taxon>Clostridia</taxon>
        <taxon>Eubacteriales</taxon>
        <taxon>Clostridiaceae</taxon>
        <taxon>Clostridium</taxon>
    </lineage>
</organism>
<keyword evidence="2" id="KW-1185">Reference proteome</keyword>
<dbReference type="Pfam" id="PF14907">
    <property type="entry name" value="NTP_transf_5"/>
    <property type="match status" value="1"/>
</dbReference>
<gene>
    <name evidence="1" type="ORF">CLORY_15920</name>
</gene>
<comment type="caution">
    <text evidence="1">The sequence shown here is derived from an EMBL/GenBank/DDBJ whole genome shotgun (WGS) entry which is preliminary data.</text>
</comment>
<accession>A0A1V4IRR5</accession>
<evidence type="ECO:0000313" key="1">
    <source>
        <dbReference type="EMBL" id="OPJ62712.1"/>
    </source>
</evidence>
<dbReference type="AlphaFoldDB" id="A0A1V4IRR5"/>
<reference evidence="1 2" key="1">
    <citation type="submission" date="2017-03" db="EMBL/GenBank/DDBJ databases">
        <title>Genome sequence of Clostridium oryzae DSM 28571.</title>
        <authorList>
            <person name="Poehlein A."/>
            <person name="Daniel R."/>
        </authorList>
    </citation>
    <scope>NUCLEOTIDE SEQUENCE [LARGE SCALE GENOMIC DNA]</scope>
    <source>
        <strain evidence="1 2">DSM 28571</strain>
    </source>
</reference>
<protein>
    <recommendedName>
        <fullName evidence="3">Nucleotidyltransferase family protein</fullName>
    </recommendedName>
</protein>
<name>A0A1V4IRR5_9CLOT</name>